<evidence type="ECO:0000256" key="1">
    <source>
        <dbReference type="SAM" id="SignalP"/>
    </source>
</evidence>
<reference evidence="2 3" key="1">
    <citation type="submission" date="2016-10" db="EMBL/GenBank/DDBJ databases">
        <authorList>
            <person name="de Groot N.N."/>
        </authorList>
    </citation>
    <scope>NUCLEOTIDE SEQUENCE [LARGE SCALE GENOMIC DNA]</scope>
    <source>
        <strain evidence="2 3">DSM 21035</strain>
    </source>
</reference>
<protein>
    <recommendedName>
        <fullName evidence="4">NIPSNAP protein</fullName>
    </recommendedName>
</protein>
<evidence type="ECO:0000313" key="3">
    <source>
        <dbReference type="Proteomes" id="UP000198999"/>
    </source>
</evidence>
<evidence type="ECO:0008006" key="4">
    <source>
        <dbReference type="Google" id="ProtNLM"/>
    </source>
</evidence>
<accession>A0A1H9JI63</accession>
<proteinExistence type="predicted"/>
<dbReference type="STRING" id="419940.SAMN05421824_2533"/>
<dbReference type="Proteomes" id="UP000198999">
    <property type="component" value="Unassembled WGS sequence"/>
</dbReference>
<name>A0A1H9JI63_9FLAO</name>
<gene>
    <name evidence="2" type="ORF">SAMN05421824_2533</name>
</gene>
<keyword evidence="1" id="KW-0732">Signal</keyword>
<dbReference type="RefSeq" id="WP_143064776.1">
    <property type="nucleotide sequence ID" value="NZ_FOFN01000003.1"/>
</dbReference>
<feature type="signal peptide" evidence="1">
    <location>
        <begin position="1"/>
        <end position="19"/>
    </location>
</feature>
<organism evidence="2 3">
    <name type="scientific">Hyunsoonleella jejuensis</name>
    <dbReference type="NCBI Taxonomy" id="419940"/>
    <lineage>
        <taxon>Bacteria</taxon>
        <taxon>Pseudomonadati</taxon>
        <taxon>Bacteroidota</taxon>
        <taxon>Flavobacteriia</taxon>
        <taxon>Flavobacteriales</taxon>
        <taxon>Flavobacteriaceae</taxon>
    </lineage>
</organism>
<dbReference type="AlphaFoldDB" id="A0A1H9JI63"/>
<evidence type="ECO:0000313" key="2">
    <source>
        <dbReference type="EMBL" id="SEQ86479.1"/>
    </source>
</evidence>
<dbReference type="OrthoDB" id="6235707at2"/>
<feature type="chain" id="PRO_5011720950" description="NIPSNAP protein" evidence="1">
    <location>
        <begin position="20"/>
        <end position="242"/>
    </location>
</feature>
<sequence>MRKLLLLFLLMPLFIFSQNDDSFLLTLSEITVKPGHNSQFIAGVKAWKECYINNEGEDNWNMWSRVQGEGTVYTISGRMANWAEMDEDGDKAGKECRMIVVNLIMPHVKSSHFNIARSVPNVSRKAAFPEDTELVWVWNVKTNYASDFRECIKEISSTIEKAEGDRRGYWYSVIGGAPEVADYFISVPYKNFAELDKDEEGVWDVYEKTHGKKKTDALRAKLKASISSDWSYMYRLNKELSN</sequence>
<dbReference type="EMBL" id="FOFN01000003">
    <property type="protein sequence ID" value="SEQ86479.1"/>
    <property type="molecule type" value="Genomic_DNA"/>
</dbReference>
<keyword evidence="3" id="KW-1185">Reference proteome</keyword>